<dbReference type="EMBL" id="CACRXK020001759">
    <property type="protein sequence ID" value="CAB3990951.1"/>
    <property type="molecule type" value="Genomic_DNA"/>
</dbReference>
<dbReference type="SUPFAM" id="SSF50998">
    <property type="entry name" value="Quinoprotein alcohol dehydrogenase-like"/>
    <property type="match status" value="1"/>
</dbReference>
<dbReference type="InterPro" id="IPR015943">
    <property type="entry name" value="WD40/YVTN_repeat-like_dom_sf"/>
</dbReference>
<organism evidence="5 6">
    <name type="scientific">Paramuricea clavata</name>
    <name type="common">Red gorgonian</name>
    <name type="synonym">Violescent sea-whip</name>
    <dbReference type="NCBI Taxonomy" id="317549"/>
    <lineage>
        <taxon>Eukaryota</taxon>
        <taxon>Metazoa</taxon>
        <taxon>Cnidaria</taxon>
        <taxon>Anthozoa</taxon>
        <taxon>Octocorallia</taxon>
        <taxon>Malacalcyonacea</taxon>
        <taxon>Plexauridae</taxon>
        <taxon>Paramuricea</taxon>
    </lineage>
</organism>
<evidence type="ECO:0000256" key="2">
    <source>
        <dbReference type="ARBA" id="ARBA00022574"/>
    </source>
</evidence>
<gene>
    <name evidence="5" type="ORF">PACLA_8A060201</name>
</gene>
<dbReference type="InterPro" id="IPR001680">
    <property type="entry name" value="WD40_rpt"/>
</dbReference>
<keyword evidence="3" id="KW-0677">Repeat</keyword>
<accession>A0A7D9DPS1</accession>
<dbReference type="InterPro" id="IPR045184">
    <property type="entry name" value="SMU1"/>
</dbReference>
<dbReference type="InterPro" id="IPR019775">
    <property type="entry name" value="WD40_repeat_CS"/>
</dbReference>
<proteinExistence type="predicted"/>
<sequence length="277" mass="31493">MSIVLELIELRELGAARSLLRQTDPMIMLKSQQPDRYLHLENLLARSYFDPREAYPKGSSKERRRAAIAQALSGEVSVVPPSRLLAPLGQALKWQQYQGLLPPGTSIDMFRGKAAVRDEEEEKYPTHLNKTVKFGSKSHPECGLFSPDGQYLVTGSVDGFIEVWNFTTGKIRKDLKYQAQDNFMMMEDAVLCLTFSRDSEMLASGGQDGKIKVSFKGEPAFIKTGFNNWKKSEAFKKDESSECHKNSLQSFRIWKSHKPVDHQLSEDAERQESYHQL</sequence>
<dbReference type="OrthoDB" id="538223at2759"/>
<dbReference type="GO" id="GO:0016607">
    <property type="term" value="C:nuclear speck"/>
    <property type="evidence" value="ECO:0007669"/>
    <property type="project" value="UniProtKB-SubCell"/>
</dbReference>
<evidence type="ECO:0000313" key="5">
    <source>
        <dbReference type="EMBL" id="CAB3990951.1"/>
    </source>
</evidence>
<keyword evidence="2" id="KW-0853">WD repeat</keyword>
<comment type="subcellular location">
    <subcellularLocation>
        <location evidence="1">Nucleus speckle</location>
    </subcellularLocation>
</comment>
<dbReference type="GO" id="GO:0000398">
    <property type="term" value="P:mRNA splicing, via spliceosome"/>
    <property type="evidence" value="ECO:0007669"/>
    <property type="project" value="InterPro"/>
</dbReference>
<name>A0A7D9DPS1_PARCT</name>
<dbReference type="PANTHER" id="PTHR22848">
    <property type="entry name" value="WD40 REPEAT PROTEIN"/>
    <property type="match status" value="1"/>
</dbReference>
<dbReference type="Proteomes" id="UP001152795">
    <property type="component" value="Unassembled WGS sequence"/>
</dbReference>
<evidence type="ECO:0000256" key="3">
    <source>
        <dbReference type="ARBA" id="ARBA00022737"/>
    </source>
</evidence>
<dbReference type="Pfam" id="PF00400">
    <property type="entry name" value="WD40"/>
    <property type="match status" value="2"/>
</dbReference>
<evidence type="ECO:0000256" key="1">
    <source>
        <dbReference type="ARBA" id="ARBA00004324"/>
    </source>
</evidence>
<protein>
    <recommendedName>
        <fullName evidence="4">WD40 repeat-containing protein SMU1</fullName>
    </recommendedName>
</protein>
<evidence type="ECO:0000313" key="6">
    <source>
        <dbReference type="Proteomes" id="UP001152795"/>
    </source>
</evidence>
<comment type="caution">
    <text evidence="5">The sequence shown here is derived from an EMBL/GenBank/DDBJ whole genome shotgun (WGS) entry which is preliminary data.</text>
</comment>
<dbReference type="InterPro" id="IPR011047">
    <property type="entry name" value="Quinoprotein_ADH-like_sf"/>
</dbReference>
<evidence type="ECO:0000256" key="4">
    <source>
        <dbReference type="ARBA" id="ARBA00026184"/>
    </source>
</evidence>
<dbReference type="PROSITE" id="PS50082">
    <property type="entry name" value="WD_REPEATS_2"/>
    <property type="match status" value="1"/>
</dbReference>
<reference evidence="5" key="1">
    <citation type="submission" date="2020-04" db="EMBL/GenBank/DDBJ databases">
        <authorList>
            <person name="Alioto T."/>
            <person name="Alioto T."/>
            <person name="Gomez Garrido J."/>
        </authorList>
    </citation>
    <scope>NUCLEOTIDE SEQUENCE</scope>
    <source>
        <strain evidence="5">A484AB</strain>
    </source>
</reference>
<dbReference type="FunFam" id="2.130.10.10:FF:000729">
    <property type="entry name" value="SMU1, DNA replication regulator and spliceosomal factor"/>
    <property type="match status" value="1"/>
</dbReference>
<dbReference type="SMART" id="SM00320">
    <property type="entry name" value="WD40"/>
    <property type="match status" value="2"/>
</dbReference>
<keyword evidence="6" id="KW-1185">Reference proteome</keyword>
<dbReference type="PROSITE" id="PS00678">
    <property type="entry name" value="WD_REPEATS_1"/>
    <property type="match status" value="1"/>
</dbReference>
<dbReference type="Gene3D" id="2.130.10.10">
    <property type="entry name" value="YVTN repeat-like/Quinoprotein amine dehydrogenase"/>
    <property type="match status" value="1"/>
</dbReference>
<dbReference type="AlphaFoldDB" id="A0A7D9DPS1"/>